<dbReference type="PANTHER" id="PTHR11247:SF8">
    <property type="entry name" value="PALMITOYL-PROTEIN THIOESTERASE 1"/>
    <property type="match status" value="1"/>
</dbReference>
<name>A0A8J5G4C5_ZINOF</name>
<gene>
    <name evidence="2" type="ORF">ZIOFF_045740</name>
</gene>
<comment type="caution">
    <text evidence="2">The sequence shown here is derived from an EMBL/GenBank/DDBJ whole genome shotgun (WGS) entry which is preliminary data.</text>
</comment>
<dbReference type="PANTHER" id="PTHR11247">
    <property type="entry name" value="PALMITOYL-PROTEIN THIOESTERASE/DOLICHYLDIPHOSPHATASE 1"/>
    <property type="match status" value="1"/>
</dbReference>
<evidence type="ECO:0000256" key="1">
    <source>
        <dbReference type="ARBA" id="ARBA00022801"/>
    </source>
</evidence>
<organism evidence="2 3">
    <name type="scientific">Zingiber officinale</name>
    <name type="common">Ginger</name>
    <name type="synonym">Amomum zingiber</name>
    <dbReference type="NCBI Taxonomy" id="94328"/>
    <lineage>
        <taxon>Eukaryota</taxon>
        <taxon>Viridiplantae</taxon>
        <taxon>Streptophyta</taxon>
        <taxon>Embryophyta</taxon>
        <taxon>Tracheophyta</taxon>
        <taxon>Spermatophyta</taxon>
        <taxon>Magnoliopsida</taxon>
        <taxon>Liliopsida</taxon>
        <taxon>Zingiberales</taxon>
        <taxon>Zingiberaceae</taxon>
        <taxon>Zingiber</taxon>
    </lineage>
</organism>
<evidence type="ECO:0000313" key="3">
    <source>
        <dbReference type="Proteomes" id="UP000734854"/>
    </source>
</evidence>
<evidence type="ECO:0000313" key="2">
    <source>
        <dbReference type="EMBL" id="KAG6497834.1"/>
    </source>
</evidence>
<dbReference type="Pfam" id="PF02089">
    <property type="entry name" value="Palm_thioest"/>
    <property type="match status" value="1"/>
</dbReference>
<reference evidence="2 3" key="1">
    <citation type="submission" date="2020-08" db="EMBL/GenBank/DDBJ databases">
        <title>Plant Genome Project.</title>
        <authorList>
            <person name="Zhang R.-G."/>
        </authorList>
    </citation>
    <scope>NUCLEOTIDE SEQUENCE [LARGE SCALE GENOMIC DNA]</scope>
    <source>
        <tissue evidence="2">Rhizome</tissue>
    </source>
</reference>
<dbReference type="AlphaFoldDB" id="A0A8J5G4C5"/>
<accession>A0A8J5G4C5</accession>
<keyword evidence="3" id="KW-1185">Reference proteome</keyword>
<sequence>MSATCLLRAQRLSRPCQRQAERDVSHDILIHGLRVFMIGNFGNKDIQEYLEGCRFLPKLNNELPNQRNSTYKERLGRLQNLVLIMFEHDTILIPRETAWFGYYPDGTFTTVLPPQQTTLYTEDWIGLKALDEAGRVKYLTVQGNHLRISRDDMKKYIVPYLEDGPPIFPKEKLLVSQWGEMTPVADDHLLSST</sequence>
<dbReference type="SUPFAM" id="SSF53474">
    <property type="entry name" value="alpha/beta-Hydrolases"/>
    <property type="match status" value="1"/>
</dbReference>
<dbReference type="Gene3D" id="3.40.50.1820">
    <property type="entry name" value="alpha/beta hydrolase"/>
    <property type="match status" value="1"/>
</dbReference>
<keyword evidence="1" id="KW-0378">Hydrolase</keyword>
<proteinExistence type="predicted"/>
<dbReference type="GO" id="GO:0016790">
    <property type="term" value="F:thiolester hydrolase activity"/>
    <property type="evidence" value="ECO:0007669"/>
    <property type="project" value="TreeGrafter"/>
</dbReference>
<dbReference type="InterPro" id="IPR029058">
    <property type="entry name" value="AB_hydrolase_fold"/>
</dbReference>
<dbReference type="EMBL" id="JACMSC010000012">
    <property type="protein sequence ID" value="KAG6497834.1"/>
    <property type="molecule type" value="Genomic_DNA"/>
</dbReference>
<evidence type="ECO:0008006" key="4">
    <source>
        <dbReference type="Google" id="ProtNLM"/>
    </source>
</evidence>
<protein>
    <recommendedName>
        <fullName evidence="4">Palmitoyl-protein thioesterase</fullName>
    </recommendedName>
</protein>
<dbReference type="Proteomes" id="UP000734854">
    <property type="component" value="Unassembled WGS sequence"/>
</dbReference>